<reference evidence="1 2" key="1">
    <citation type="submission" date="2021-03" db="EMBL/GenBank/DDBJ databases">
        <title>Caproiciproducens sp. nov. isolated from feces of cow.</title>
        <authorList>
            <person name="Choi J.-Y."/>
        </authorList>
    </citation>
    <scope>NUCLEOTIDE SEQUENCE [LARGE SCALE GENOMIC DNA]</scope>
    <source>
        <strain evidence="1 2">AGMB10547</strain>
    </source>
</reference>
<keyword evidence="2" id="KW-1185">Reference proteome</keyword>
<proteinExistence type="predicted"/>
<evidence type="ECO:0000313" key="2">
    <source>
        <dbReference type="Proteomes" id="UP000719942"/>
    </source>
</evidence>
<gene>
    <name evidence="1" type="ORF">J5W02_02880</name>
</gene>
<accession>A0ABS7DKC1</accession>
<comment type="caution">
    <text evidence="1">The sequence shown here is derived from an EMBL/GenBank/DDBJ whole genome shotgun (WGS) entry which is preliminary data.</text>
</comment>
<dbReference type="EMBL" id="JAGFNZ010000001">
    <property type="protein sequence ID" value="MBW7571749.1"/>
    <property type="molecule type" value="Genomic_DNA"/>
</dbReference>
<protein>
    <submittedName>
        <fullName evidence="1">Uncharacterized protein</fullName>
    </submittedName>
</protein>
<dbReference type="RefSeq" id="WP_219964461.1">
    <property type="nucleotide sequence ID" value="NZ_JAGFNZ010000001.1"/>
</dbReference>
<name>A0ABS7DKC1_9FIRM</name>
<sequence length="56" mass="6488">MELPLGFGMALAQNVQAMEYFSALPQPEQQQIVQHTHEIQSKQEMQDYVQNLINKN</sequence>
<dbReference type="Proteomes" id="UP000719942">
    <property type="component" value="Unassembled WGS sequence"/>
</dbReference>
<evidence type="ECO:0000313" key="1">
    <source>
        <dbReference type="EMBL" id="MBW7571749.1"/>
    </source>
</evidence>
<organism evidence="1 2">
    <name type="scientific">Caproiciproducens faecalis</name>
    <dbReference type="NCBI Taxonomy" id="2820301"/>
    <lineage>
        <taxon>Bacteria</taxon>
        <taxon>Bacillati</taxon>
        <taxon>Bacillota</taxon>
        <taxon>Clostridia</taxon>
        <taxon>Eubacteriales</taxon>
        <taxon>Acutalibacteraceae</taxon>
        <taxon>Caproiciproducens</taxon>
    </lineage>
</organism>